<evidence type="ECO:0000313" key="1">
    <source>
        <dbReference type="EMBL" id="KAK5949200.1"/>
    </source>
</evidence>
<evidence type="ECO:0000313" key="2">
    <source>
        <dbReference type="Proteomes" id="UP001316803"/>
    </source>
</evidence>
<dbReference type="EMBL" id="JAKLMC020000038">
    <property type="protein sequence ID" value="KAK5949200.1"/>
    <property type="molecule type" value="Genomic_DNA"/>
</dbReference>
<dbReference type="AlphaFoldDB" id="A0AAN8EGP1"/>
<gene>
    <name evidence="1" type="ORF">OHC33_009741</name>
</gene>
<protein>
    <submittedName>
        <fullName evidence="1">Uncharacterized protein</fullName>
    </submittedName>
</protein>
<comment type="caution">
    <text evidence="1">The sequence shown here is derived from an EMBL/GenBank/DDBJ whole genome shotgun (WGS) entry which is preliminary data.</text>
</comment>
<reference evidence="1 2" key="1">
    <citation type="submission" date="2022-12" db="EMBL/GenBank/DDBJ databases">
        <title>Genomic features and morphological characterization of a novel Knufia sp. strain isolated from spacecraft assembly facility.</title>
        <authorList>
            <person name="Teixeira M."/>
            <person name="Chander A.M."/>
            <person name="Stajich J.E."/>
            <person name="Venkateswaran K."/>
        </authorList>
    </citation>
    <scope>NUCLEOTIDE SEQUENCE [LARGE SCALE GENOMIC DNA]</scope>
    <source>
        <strain evidence="1 2">FJI-L2-BK-P2</strain>
    </source>
</reference>
<accession>A0AAN8EGP1</accession>
<name>A0AAN8EGP1_9EURO</name>
<sequence length="244" mass="27773">MRKYFINHAREYFAAVNPLIMLTLGEYTSSDAYGDFLHTYGIKSGDLVDNVVVGWAMELEQGSMTKSQFLSRVMEKPAEQVGDGTPFRRAFRKARSDLQVSARRGTVSARKYTPGPAQRQGLRRNHIKDNDRIWGKVIERPSYDSINFFVDQGAGDAYTLARTEAWELAKLELEMIMECGWAQCASQSLERNLQTIGITRKHYGVLYTSKRKTSMQVRAWMGKVEQGRSYYFEAAGLDEQLLGP</sequence>
<organism evidence="1 2">
    <name type="scientific">Knufia fluminis</name>
    <dbReference type="NCBI Taxonomy" id="191047"/>
    <lineage>
        <taxon>Eukaryota</taxon>
        <taxon>Fungi</taxon>
        <taxon>Dikarya</taxon>
        <taxon>Ascomycota</taxon>
        <taxon>Pezizomycotina</taxon>
        <taxon>Eurotiomycetes</taxon>
        <taxon>Chaetothyriomycetidae</taxon>
        <taxon>Chaetothyriales</taxon>
        <taxon>Trichomeriaceae</taxon>
        <taxon>Knufia</taxon>
    </lineage>
</organism>
<dbReference type="Proteomes" id="UP001316803">
    <property type="component" value="Unassembled WGS sequence"/>
</dbReference>
<keyword evidence="2" id="KW-1185">Reference proteome</keyword>
<proteinExistence type="predicted"/>